<dbReference type="SUPFAM" id="SSF48452">
    <property type="entry name" value="TPR-like"/>
    <property type="match status" value="1"/>
</dbReference>
<gene>
    <name evidence="6" type="ORF">HDF25_002837</name>
</gene>
<evidence type="ECO:0000256" key="2">
    <source>
        <dbReference type="ARBA" id="ARBA00023136"/>
    </source>
</evidence>
<dbReference type="CDD" id="cd07185">
    <property type="entry name" value="OmpA_C-like"/>
    <property type="match status" value="1"/>
</dbReference>
<evidence type="ECO:0000256" key="3">
    <source>
        <dbReference type="ARBA" id="ARBA00023237"/>
    </source>
</evidence>
<keyword evidence="2 4" id="KW-0472">Membrane</keyword>
<dbReference type="InterPro" id="IPR006665">
    <property type="entry name" value="OmpA-like"/>
</dbReference>
<dbReference type="Gene3D" id="3.30.1330.60">
    <property type="entry name" value="OmpA-like domain"/>
    <property type="match status" value="1"/>
</dbReference>
<dbReference type="SUPFAM" id="SSF82171">
    <property type="entry name" value="DPP6 N-terminal domain-like"/>
    <property type="match status" value="1"/>
</dbReference>
<comment type="caution">
    <text evidence="6">The sequence shown here is derived from an EMBL/GenBank/DDBJ whole genome shotgun (WGS) entry which is preliminary data.</text>
</comment>
<dbReference type="EMBL" id="JACHCC010000007">
    <property type="protein sequence ID" value="MBB6500678.1"/>
    <property type="molecule type" value="Genomic_DNA"/>
</dbReference>
<dbReference type="Pfam" id="PF07676">
    <property type="entry name" value="PD40"/>
    <property type="match status" value="2"/>
</dbReference>
<dbReference type="InterPro" id="IPR006664">
    <property type="entry name" value="OMP_bac"/>
</dbReference>
<dbReference type="GO" id="GO:0009279">
    <property type="term" value="C:cell outer membrane"/>
    <property type="evidence" value="ECO:0007669"/>
    <property type="project" value="UniProtKB-SubCell"/>
</dbReference>
<dbReference type="SUPFAM" id="SSF103088">
    <property type="entry name" value="OmpA-like"/>
    <property type="match status" value="1"/>
</dbReference>
<dbReference type="Proteomes" id="UP000521017">
    <property type="component" value="Unassembled WGS sequence"/>
</dbReference>
<evidence type="ECO:0000256" key="4">
    <source>
        <dbReference type="PROSITE-ProRule" id="PRU00473"/>
    </source>
</evidence>
<evidence type="ECO:0000259" key="5">
    <source>
        <dbReference type="PROSITE" id="PS51123"/>
    </source>
</evidence>
<comment type="subcellular location">
    <subcellularLocation>
        <location evidence="1">Cell outer membrane</location>
    </subcellularLocation>
</comment>
<keyword evidence="3" id="KW-0998">Cell outer membrane</keyword>
<dbReference type="InterPro" id="IPR050330">
    <property type="entry name" value="Bact_OuterMem_StrucFunc"/>
</dbReference>
<dbReference type="Pfam" id="PF00691">
    <property type="entry name" value="OmpA"/>
    <property type="match status" value="1"/>
</dbReference>
<dbReference type="PANTHER" id="PTHR30329">
    <property type="entry name" value="STATOR ELEMENT OF FLAGELLAR MOTOR COMPLEX"/>
    <property type="match status" value="1"/>
</dbReference>
<dbReference type="AlphaFoldDB" id="A0A7X0J4F8"/>
<dbReference type="Gene3D" id="2.60.40.1120">
    <property type="entry name" value="Carboxypeptidase-like, regulatory domain"/>
    <property type="match status" value="1"/>
</dbReference>
<evidence type="ECO:0000256" key="1">
    <source>
        <dbReference type="ARBA" id="ARBA00004442"/>
    </source>
</evidence>
<dbReference type="InterPro" id="IPR036737">
    <property type="entry name" value="OmpA-like_sf"/>
</dbReference>
<protein>
    <submittedName>
        <fullName evidence="6">Outer membrane protein OmpA-like peptidoglycan-associated protein/tetratricopeptide (TPR) repeat protein</fullName>
    </submittedName>
</protein>
<reference evidence="6 7" key="1">
    <citation type="submission" date="2020-08" db="EMBL/GenBank/DDBJ databases">
        <title>Genomic Encyclopedia of Type Strains, Phase IV (KMG-V): Genome sequencing to study the core and pangenomes of soil and plant-associated prokaryotes.</title>
        <authorList>
            <person name="Whitman W."/>
        </authorList>
    </citation>
    <scope>NUCLEOTIDE SEQUENCE [LARGE SCALE GENOMIC DNA]</scope>
    <source>
        <strain evidence="6 7">M2T3</strain>
    </source>
</reference>
<dbReference type="PANTHER" id="PTHR30329:SF21">
    <property type="entry name" value="LIPOPROTEIN YIAD-RELATED"/>
    <property type="match status" value="1"/>
</dbReference>
<accession>A0A7X0J4F8</accession>
<dbReference type="RefSeq" id="WP_184625711.1">
    <property type="nucleotide sequence ID" value="NZ_JACHCC010000007.1"/>
</dbReference>
<proteinExistence type="predicted"/>
<dbReference type="InterPro" id="IPR011990">
    <property type="entry name" value="TPR-like_helical_dom_sf"/>
</dbReference>
<dbReference type="PROSITE" id="PS51123">
    <property type="entry name" value="OMPA_2"/>
    <property type="match status" value="1"/>
</dbReference>
<evidence type="ECO:0000313" key="6">
    <source>
        <dbReference type="EMBL" id="MBB6500678.1"/>
    </source>
</evidence>
<sequence>MSSIKSIQSGIITATIVLSLTTIKTKAQYILKQADQQFELYNYNQAAALYEKAYQKKQTLHAATRLADTYRLTDNYPKAESWYAIASAMPESTPENTLYYARALQSNAKYQEAKIQYQKYASLKPGISPQQQQIWSASCDSAAYWTANPKPVTLVNEKGLNSTDSDWGAVAYQQSIVFTSDRNLPAQAGTIYRKPFLKFDSQTKLPDPAHYGWTGNQYLRLYQKKEADDSLKLFPINPQTNYHIGAATFTADGNTIYFTLTRIPKKIIRQKGQPATINLEVYSSTKDANGVWGKPVPFRYNKVNEWSVGDPFISADGNTLYFVSSMPGGKGGTDIYSCSKNADGTWAEAVNLVAFNTPGNERSPFTDQQGNFYFSSDGLVGMGGLDIYKAAKTAAGLGTPVNLGYPVNSPQDDFAFNLSLKGNALMASNRPGGMGSDDIYSFAAKMILDFKLQGTVYDRKTNQPIAGATITLNKQGGNTLTTQTDSRGAYSFGLDQEADYTLKAEKPGYSSDGASLTTMNLTTSTVLHKDLFLETLVLNKAIVINNIYYDFDKSNIRPDAARELDKLVSTMKTNENIGVELSSFTDSRGKDQYNLWLSQKRANSAVQYIISRGIDKSRITGKGYGETQLLNGCSNGVKCSDAMHQLNRRTEFKVIRQ</sequence>
<dbReference type="InterPro" id="IPR011659">
    <property type="entry name" value="WD40"/>
</dbReference>
<evidence type="ECO:0000313" key="7">
    <source>
        <dbReference type="Proteomes" id="UP000521017"/>
    </source>
</evidence>
<dbReference type="Gene3D" id="1.25.40.10">
    <property type="entry name" value="Tetratricopeptide repeat domain"/>
    <property type="match status" value="1"/>
</dbReference>
<name>A0A7X0J4F8_9SPHI</name>
<dbReference type="SUPFAM" id="SSF49478">
    <property type="entry name" value="Cna protein B-type domain"/>
    <property type="match status" value="1"/>
</dbReference>
<feature type="domain" description="OmpA-like" evidence="5">
    <location>
        <begin position="534"/>
        <end position="657"/>
    </location>
</feature>
<dbReference type="PRINTS" id="PR01021">
    <property type="entry name" value="OMPADOMAIN"/>
</dbReference>
<organism evidence="6 7">
    <name type="scientific">Pedobacter cryoconitis</name>
    <dbReference type="NCBI Taxonomy" id="188932"/>
    <lineage>
        <taxon>Bacteria</taxon>
        <taxon>Pseudomonadati</taxon>
        <taxon>Bacteroidota</taxon>
        <taxon>Sphingobacteriia</taxon>
        <taxon>Sphingobacteriales</taxon>
        <taxon>Sphingobacteriaceae</taxon>
        <taxon>Pedobacter</taxon>
    </lineage>
</organism>
<dbReference type="Pfam" id="PF13620">
    <property type="entry name" value="CarboxypepD_reg"/>
    <property type="match status" value="1"/>
</dbReference>